<evidence type="ECO:0000313" key="2">
    <source>
        <dbReference type="EMBL" id="MEN1759087.1"/>
    </source>
</evidence>
<feature type="region of interest" description="Disordered" evidence="1">
    <location>
        <begin position="1"/>
        <end position="33"/>
    </location>
</feature>
<dbReference type="RefSeq" id="WP_343184469.1">
    <property type="nucleotide sequence ID" value="NZ_JBCITM010000001.1"/>
</dbReference>
<dbReference type="EMBL" id="JBCITM010000001">
    <property type="protein sequence ID" value="MEN1759087.1"/>
    <property type="molecule type" value="Genomic_DNA"/>
</dbReference>
<keyword evidence="3" id="KW-1185">Reference proteome</keyword>
<comment type="caution">
    <text evidence="2">The sequence shown here is derived from an EMBL/GenBank/DDBJ whole genome shotgun (WGS) entry which is preliminary data.</text>
</comment>
<proteinExistence type="predicted"/>
<name>A0ABU9VPH8_9CLOT</name>
<protein>
    <submittedName>
        <fullName evidence="2">Uncharacterized protein</fullName>
    </submittedName>
</protein>
<accession>A0ABU9VPH8</accession>
<reference evidence="2 3" key="1">
    <citation type="submission" date="2024-04" db="EMBL/GenBank/DDBJ databases">
        <title>Genome sequencing and metabolic network reconstruction of aminoacids and betaine degradation by Anoxynatronum sibiricum.</title>
        <authorList>
            <person name="Detkova E.N."/>
            <person name="Boltjanskaja Y.V."/>
            <person name="Mardanov A.V."/>
            <person name="Kevbrin V."/>
        </authorList>
    </citation>
    <scope>NUCLEOTIDE SEQUENCE [LARGE SCALE GENOMIC DNA]</scope>
    <source>
        <strain evidence="2 3">Z-7981</strain>
    </source>
</reference>
<dbReference type="Proteomes" id="UP001407405">
    <property type="component" value="Unassembled WGS sequence"/>
</dbReference>
<gene>
    <name evidence="2" type="ORF">AAIG11_01255</name>
</gene>
<evidence type="ECO:0000256" key="1">
    <source>
        <dbReference type="SAM" id="MobiDB-lite"/>
    </source>
</evidence>
<organism evidence="2 3">
    <name type="scientific">Anoxynatronum sibiricum</name>
    <dbReference type="NCBI Taxonomy" id="210623"/>
    <lineage>
        <taxon>Bacteria</taxon>
        <taxon>Bacillati</taxon>
        <taxon>Bacillota</taxon>
        <taxon>Clostridia</taxon>
        <taxon>Eubacteriales</taxon>
        <taxon>Clostridiaceae</taxon>
        <taxon>Anoxynatronum</taxon>
    </lineage>
</organism>
<sequence>MTRMNPSTPHNNPTQESNTSNLQRKQMNQSTAVQQYAINRGVCTMNFFGAGSAKNDW</sequence>
<evidence type="ECO:0000313" key="3">
    <source>
        <dbReference type="Proteomes" id="UP001407405"/>
    </source>
</evidence>